<feature type="region of interest" description="Disordered" evidence="9">
    <location>
        <begin position="23"/>
        <end position="107"/>
    </location>
</feature>
<reference evidence="11" key="1">
    <citation type="submission" date="2025-08" db="UniProtKB">
        <authorList>
            <consortium name="Ensembl"/>
        </authorList>
    </citation>
    <scope>IDENTIFICATION</scope>
</reference>
<evidence type="ECO:0000256" key="3">
    <source>
        <dbReference type="ARBA" id="ARBA00023132"/>
    </source>
</evidence>
<evidence type="ECO:0000256" key="4">
    <source>
        <dbReference type="ARBA" id="ARBA00023242"/>
    </source>
</evidence>
<dbReference type="InterPro" id="IPR000571">
    <property type="entry name" value="Znf_CCCH"/>
</dbReference>
<name>A0A8C6S293_NANGA</name>
<feature type="compositionally biased region" description="Polar residues" evidence="9">
    <location>
        <begin position="83"/>
        <end position="101"/>
    </location>
</feature>
<keyword evidence="3" id="KW-0813">Transport</keyword>
<dbReference type="GO" id="GO:0006611">
    <property type="term" value="P:protein export from nucleus"/>
    <property type="evidence" value="ECO:0007669"/>
    <property type="project" value="Ensembl"/>
</dbReference>
<dbReference type="OMA" id="CHNEHFD"/>
<dbReference type="PANTHER" id="PTHR46527:SF1">
    <property type="entry name" value="NUCLEOPORIN NUP42"/>
    <property type="match status" value="1"/>
</dbReference>
<keyword evidence="3" id="KW-0906">Nuclear pore complex</keyword>
<keyword evidence="8" id="KW-0862">Zinc</keyword>
<dbReference type="GeneID" id="103740783"/>
<dbReference type="InterPro" id="IPR051767">
    <property type="entry name" value="Nucleoporin_NUP42"/>
</dbReference>
<evidence type="ECO:0000256" key="9">
    <source>
        <dbReference type="SAM" id="MobiDB-lite"/>
    </source>
</evidence>
<evidence type="ECO:0000256" key="7">
    <source>
        <dbReference type="ARBA" id="ARBA00042384"/>
    </source>
</evidence>
<dbReference type="GO" id="GO:0005049">
    <property type="term" value="F:nuclear export signal receptor activity"/>
    <property type="evidence" value="ECO:0007669"/>
    <property type="project" value="Ensembl"/>
</dbReference>
<comment type="function">
    <text evidence="5">Required for the export of mRNAs containing poly(A) tails from the nucleus into the cytoplasm.</text>
</comment>
<dbReference type="KEGG" id="ngi:103740783"/>
<dbReference type="OrthoDB" id="20729at2759"/>
<dbReference type="GO" id="GO:0005643">
    <property type="term" value="C:nuclear pore"/>
    <property type="evidence" value="ECO:0007669"/>
    <property type="project" value="UniProtKB-SubCell"/>
</dbReference>
<feature type="zinc finger region" description="C3H1-type" evidence="8">
    <location>
        <begin position="1"/>
        <end position="25"/>
    </location>
</feature>
<dbReference type="Ensembl" id="ENSNGAT00000031876.1">
    <property type="protein sequence ID" value="ENSNGAP00000026149.1"/>
    <property type="gene ID" value="ENSNGAG00000023883.1"/>
</dbReference>
<evidence type="ECO:0000256" key="6">
    <source>
        <dbReference type="ARBA" id="ARBA00039886"/>
    </source>
</evidence>
<keyword evidence="8" id="KW-0863">Zinc-finger</keyword>
<dbReference type="GO" id="GO:0005829">
    <property type="term" value="C:cytosol"/>
    <property type="evidence" value="ECO:0007669"/>
    <property type="project" value="Ensembl"/>
</dbReference>
<keyword evidence="3" id="KW-0509">mRNA transport</keyword>
<dbReference type="AlphaFoldDB" id="A0A8C6S293"/>
<dbReference type="RefSeq" id="XP_008839686.1">
    <property type="nucleotide sequence ID" value="XM_008841464.3"/>
</dbReference>
<proteinExistence type="predicted"/>
<keyword evidence="3" id="KW-0811">Translocation</keyword>
<evidence type="ECO:0000256" key="2">
    <source>
        <dbReference type="ARBA" id="ARBA00004567"/>
    </source>
</evidence>
<keyword evidence="3" id="KW-0653">Protein transport</keyword>
<dbReference type="GO" id="GO:0031965">
    <property type="term" value="C:nuclear membrane"/>
    <property type="evidence" value="ECO:0007669"/>
    <property type="project" value="UniProtKB-SubCell"/>
</dbReference>
<evidence type="ECO:0000256" key="8">
    <source>
        <dbReference type="PROSITE-ProRule" id="PRU00723"/>
    </source>
</evidence>
<dbReference type="PROSITE" id="PS50103">
    <property type="entry name" value="ZF_C3H1"/>
    <property type="match status" value="1"/>
</dbReference>
<keyword evidence="8" id="KW-0479">Metal-binding</keyword>
<dbReference type="GO" id="GO:0008270">
    <property type="term" value="F:zinc ion binding"/>
    <property type="evidence" value="ECO:0007669"/>
    <property type="project" value="UniProtKB-KW"/>
</dbReference>
<evidence type="ECO:0000313" key="12">
    <source>
        <dbReference type="Proteomes" id="UP000694381"/>
    </source>
</evidence>
<dbReference type="GO" id="GO:0005654">
    <property type="term" value="C:nucleoplasm"/>
    <property type="evidence" value="ECO:0007669"/>
    <property type="project" value="Ensembl"/>
</dbReference>
<gene>
    <name evidence="11" type="primary">Nup42</name>
</gene>
<feature type="compositionally biased region" description="Polar residues" evidence="9">
    <location>
        <begin position="38"/>
        <end position="68"/>
    </location>
</feature>
<evidence type="ECO:0000256" key="1">
    <source>
        <dbReference type="ARBA" id="ARBA00004335"/>
    </source>
</evidence>
<reference evidence="11" key="2">
    <citation type="submission" date="2025-09" db="UniProtKB">
        <authorList>
            <consortium name="Ensembl"/>
        </authorList>
    </citation>
    <scope>IDENTIFICATION</scope>
</reference>
<dbReference type="Proteomes" id="UP000694381">
    <property type="component" value="Unassembled WGS sequence"/>
</dbReference>
<dbReference type="PANTHER" id="PTHR46527">
    <property type="entry name" value="NUCLEOPORIN-LIKE PROTEIN 2"/>
    <property type="match status" value="1"/>
</dbReference>
<evidence type="ECO:0000313" key="11">
    <source>
        <dbReference type="Ensembl" id="ENSNGAP00000026149.1"/>
    </source>
</evidence>
<feature type="domain" description="C3H1-type" evidence="10">
    <location>
        <begin position="1"/>
        <end position="25"/>
    </location>
</feature>
<keyword evidence="12" id="KW-1185">Reference proteome</keyword>
<comment type="subcellular location">
    <subcellularLocation>
        <location evidence="1">Nucleus membrane</location>
        <topology evidence="1">Peripheral membrane protein</topology>
        <orientation evidence="1">Cytoplasmic side</orientation>
    </subcellularLocation>
    <subcellularLocation>
        <location evidence="2">Nucleus</location>
        <location evidence="2">Nuclear pore complex</location>
    </subcellularLocation>
</comment>
<dbReference type="SMART" id="SM00356">
    <property type="entry name" value="ZnF_C3H1"/>
    <property type="match status" value="1"/>
</dbReference>
<dbReference type="GeneTree" id="ENSGT00390000000118"/>
<organism evidence="11 12">
    <name type="scientific">Nannospalax galili</name>
    <name type="common">Northern Israeli blind subterranean mole rat</name>
    <name type="synonym">Spalax galili</name>
    <dbReference type="NCBI Taxonomy" id="1026970"/>
    <lineage>
        <taxon>Eukaryota</taxon>
        <taxon>Metazoa</taxon>
        <taxon>Chordata</taxon>
        <taxon>Craniata</taxon>
        <taxon>Vertebrata</taxon>
        <taxon>Euteleostomi</taxon>
        <taxon>Mammalia</taxon>
        <taxon>Eutheria</taxon>
        <taxon>Euarchontoglires</taxon>
        <taxon>Glires</taxon>
        <taxon>Rodentia</taxon>
        <taxon>Myomorpha</taxon>
        <taxon>Muroidea</taxon>
        <taxon>Spalacidae</taxon>
        <taxon>Spalacinae</taxon>
        <taxon>Nannospalax</taxon>
    </lineage>
</organism>
<dbReference type="Gene3D" id="4.10.1000.10">
    <property type="entry name" value="Zinc finger, CCCH-type"/>
    <property type="match status" value="1"/>
</dbReference>
<keyword evidence="4" id="KW-0539">Nucleus</keyword>
<dbReference type="CTD" id="11097"/>
<evidence type="ECO:0000256" key="5">
    <source>
        <dbReference type="ARBA" id="ARBA00037262"/>
    </source>
</evidence>
<protein>
    <recommendedName>
        <fullName evidence="6">Nucleoporin NUP42</fullName>
    </recommendedName>
    <alternativeName>
        <fullName evidence="7">Nucleoporin-like protein 2</fullName>
    </alternativeName>
</protein>
<evidence type="ECO:0000259" key="10">
    <source>
        <dbReference type="PROSITE" id="PS50103"/>
    </source>
</evidence>
<accession>A0A8C6S293</accession>
<sequence length="415" mass="44349">MPVCQFFLQGRCRFGDRCWNEHPGARGVPGTRQPPPQQSGNNRRGWNATSQRYSSVIQPSSFSKSTPWGGSRDQDKSSFHAGASTNSGFGLSQNPFASPSSDEQKDEKKLLEGIVKDMEVWESSGQWMFSVYSPVKKKPNISGFTDISPEELRLEYHNFLTSNNLQSYLNSVQQLISQWKNRINELKNLNMSTKVALLSYVKDGVNHITPTFGFGSKQAGTFGSPAFPVNNSSSDNVQNFSFKTSSGFAAAPSGSASVFGSRPAFGAGPSSNISTTAPAFGFGKPEAASAALFSFKSPEASSFGSPGFSGFPASLAASPFGPPVAPAFGSHSSAAGFGSPGSHSQTTFPKPSNDMFGGNSMSTSFPVSNATITTDNVLFTPKDQLTEGELEQFQSKKFTLGKIPLKPPPMELLSI</sequence>